<dbReference type="Pfam" id="PF00487">
    <property type="entry name" value="FA_desaturase"/>
    <property type="match status" value="1"/>
</dbReference>
<accession>A0ABR1DH56</accession>
<gene>
    <name evidence="12" type="primary">Necator_chrIV.g15353</name>
    <name evidence="12" type="ORF">RB195_002058</name>
</gene>
<evidence type="ECO:0000256" key="1">
    <source>
        <dbReference type="ARBA" id="ARBA00004141"/>
    </source>
</evidence>
<keyword evidence="13" id="KW-1185">Reference proteome</keyword>
<evidence type="ECO:0000256" key="7">
    <source>
        <dbReference type="ARBA" id="ARBA00023098"/>
    </source>
</evidence>
<keyword evidence="7 9" id="KW-0443">Lipid metabolism</keyword>
<feature type="transmembrane region" description="Helical" evidence="10">
    <location>
        <begin position="63"/>
        <end position="81"/>
    </location>
</feature>
<evidence type="ECO:0000256" key="10">
    <source>
        <dbReference type="SAM" id="Phobius"/>
    </source>
</evidence>
<keyword evidence="6 9" id="KW-0560">Oxidoreductase</keyword>
<dbReference type="SMART" id="SM01269">
    <property type="entry name" value="Lipid_DES"/>
    <property type="match status" value="1"/>
</dbReference>
<dbReference type="PANTHER" id="PTHR12879:SF8">
    <property type="entry name" value="SPHINGOLIPID DELTA(4)-DESATURASE DES1"/>
    <property type="match status" value="1"/>
</dbReference>
<keyword evidence="5 10" id="KW-1133">Transmembrane helix</keyword>
<dbReference type="Pfam" id="PF08557">
    <property type="entry name" value="Lipid_DES"/>
    <property type="match status" value="1"/>
</dbReference>
<sequence length="408" mass="46871">MVYAVEPLCHVCNSIVVSEEEMGQAVTKADFVWSYDEEPHASRRKEMLRKYPQIKNLFGQDSSFKIVVVFMVLAQIIYAWLLRVIVIRATATGNTLKLMGLEIFLIRKFSDSFSDADWILILLQAYFVSGTFNHALTLAVHEISHNQAYGTARPFANRLFGFIANLPMCVPMSVSFKKYHIEHHRNLGEDKIDTDVPTEWEARTFCTTLGKVIWMVLQPVFYGIRPLVIYPKSLTDLELVNIVLQLSFDYIIYSYFGVKSFVYLFVGFVIGLGLHPLSGHFVSEHYVFKPGQETYSYYGPINLVTFNVGYHVEHHDFPFVSGANLPKIRHIAPEYYDSLKSHDSWILMMYDFATNPAMSLRSRIKRKYAKPEEFHFYGVGRYETSNVYNAIVKAFQLTTGFAATVKAK</sequence>
<evidence type="ECO:0000256" key="9">
    <source>
        <dbReference type="PIRNR" id="PIRNR017228"/>
    </source>
</evidence>
<dbReference type="EC" id="1.14.19.17" evidence="3"/>
<dbReference type="InterPro" id="IPR011388">
    <property type="entry name" value="DES1/DES2"/>
</dbReference>
<dbReference type="InterPro" id="IPR005804">
    <property type="entry name" value="FA_desaturase_dom"/>
</dbReference>
<feature type="transmembrane region" description="Helical" evidence="10">
    <location>
        <begin position="250"/>
        <end position="274"/>
    </location>
</feature>
<evidence type="ECO:0000313" key="12">
    <source>
        <dbReference type="EMBL" id="KAK6749819.1"/>
    </source>
</evidence>
<feature type="domain" description="Sphingolipid delta4-desaturase N-terminal" evidence="11">
    <location>
        <begin position="26"/>
        <end position="64"/>
    </location>
</feature>
<dbReference type="PANTHER" id="PTHR12879">
    <property type="entry name" value="SPHINGOLIPID DELTA 4 DESATURASE/C-4 HYDROXYLASE PROTEIN DES2"/>
    <property type="match status" value="1"/>
</dbReference>
<evidence type="ECO:0000256" key="3">
    <source>
        <dbReference type="ARBA" id="ARBA00012021"/>
    </source>
</evidence>
<name>A0ABR1DH56_NECAM</name>
<comment type="subcellular location">
    <subcellularLocation>
        <location evidence="1">Membrane</location>
        <topology evidence="1">Multi-pass membrane protein</topology>
    </subcellularLocation>
</comment>
<comment type="caution">
    <text evidence="12">The sequence shown here is derived from an EMBL/GenBank/DDBJ whole genome shotgun (WGS) entry which is preliminary data.</text>
</comment>
<evidence type="ECO:0000313" key="13">
    <source>
        <dbReference type="Proteomes" id="UP001303046"/>
    </source>
</evidence>
<dbReference type="CDD" id="cd03508">
    <property type="entry name" value="Delta4-sphingolipid-FADS-like"/>
    <property type="match status" value="1"/>
</dbReference>
<evidence type="ECO:0000256" key="8">
    <source>
        <dbReference type="ARBA" id="ARBA00023136"/>
    </source>
</evidence>
<evidence type="ECO:0000256" key="6">
    <source>
        <dbReference type="ARBA" id="ARBA00023002"/>
    </source>
</evidence>
<evidence type="ECO:0000256" key="2">
    <source>
        <dbReference type="ARBA" id="ARBA00006146"/>
    </source>
</evidence>
<dbReference type="PIRSF" id="PIRSF017228">
    <property type="entry name" value="Sphnglp_dlt4_des"/>
    <property type="match status" value="1"/>
</dbReference>
<evidence type="ECO:0000256" key="5">
    <source>
        <dbReference type="ARBA" id="ARBA00022989"/>
    </source>
</evidence>
<dbReference type="InterPro" id="IPR013866">
    <property type="entry name" value="Sphingolipid_d4-desaturase_N"/>
</dbReference>
<evidence type="ECO:0000256" key="4">
    <source>
        <dbReference type="ARBA" id="ARBA00022692"/>
    </source>
</evidence>
<dbReference type="EMBL" id="JAVFWL010000004">
    <property type="protein sequence ID" value="KAK6749819.1"/>
    <property type="molecule type" value="Genomic_DNA"/>
</dbReference>
<keyword evidence="4 10" id="KW-0812">Transmembrane</keyword>
<organism evidence="12 13">
    <name type="scientific">Necator americanus</name>
    <name type="common">Human hookworm</name>
    <dbReference type="NCBI Taxonomy" id="51031"/>
    <lineage>
        <taxon>Eukaryota</taxon>
        <taxon>Metazoa</taxon>
        <taxon>Ecdysozoa</taxon>
        <taxon>Nematoda</taxon>
        <taxon>Chromadorea</taxon>
        <taxon>Rhabditida</taxon>
        <taxon>Rhabditina</taxon>
        <taxon>Rhabditomorpha</taxon>
        <taxon>Strongyloidea</taxon>
        <taxon>Ancylostomatidae</taxon>
        <taxon>Bunostominae</taxon>
        <taxon>Necator</taxon>
    </lineage>
</organism>
<protein>
    <recommendedName>
        <fullName evidence="3">sphingolipid 4-desaturase</fullName>
        <ecNumber evidence="3">1.14.19.17</ecNumber>
    </recommendedName>
</protein>
<evidence type="ECO:0000259" key="11">
    <source>
        <dbReference type="SMART" id="SM01269"/>
    </source>
</evidence>
<reference evidence="12 13" key="1">
    <citation type="submission" date="2023-08" db="EMBL/GenBank/DDBJ databases">
        <title>A Necator americanus chromosomal reference genome.</title>
        <authorList>
            <person name="Ilik V."/>
            <person name="Petrzelkova K.J."/>
            <person name="Pardy F."/>
            <person name="Fuh T."/>
            <person name="Niatou-Singa F.S."/>
            <person name="Gouil Q."/>
            <person name="Baker L."/>
            <person name="Ritchie M.E."/>
            <person name="Jex A.R."/>
            <person name="Gazzola D."/>
            <person name="Li H."/>
            <person name="Toshio Fujiwara R."/>
            <person name="Zhan B."/>
            <person name="Aroian R.V."/>
            <person name="Pafco B."/>
            <person name="Schwarz E.M."/>
        </authorList>
    </citation>
    <scope>NUCLEOTIDE SEQUENCE [LARGE SCALE GENOMIC DNA]</scope>
    <source>
        <strain evidence="12 13">Aroian</strain>
        <tissue evidence="12">Whole animal</tissue>
    </source>
</reference>
<dbReference type="Proteomes" id="UP001303046">
    <property type="component" value="Unassembled WGS sequence"/>
</dbReference>
<comment type="similarity">
    <text evidence="2 9">Belongs to the fatty acid desaturase type 1 family. DEGS subfamily.</text>
</comment>
<proteinExistence type="inferred from homology"/>
<keyword evidence="8 9" id="KW-0472">Membrane</keyword>